<dbReference type="InterPro" id="IPR005828">
    <property type="entry name" value="MFS_sugar_transport-like"/>
</dbReference>
<feature type="transmembrane region" description="Helical" evidence="7">
    <location>
        <begin position="158"/>
        <end position="176"/>
    </location>
</feature>
<name>A0A9W4XU29_9PLEO</name>
<keyword evidence="5 7" id="KW-0472">Membrane</keyword>
<dbReference type="SUPFAM" id="SSF103473">
    <property type="entry name" value="MFS general substrate transporter"/>
    <property type="match status" value="1"/>
</dbReference>
<accession>A0A9W4XU29</accession>
<dbReference type="Gene3D" id="1.20.1250.20">
    <property type="entry name" value="MFS general substrate transporter like domains"/>
    <property type="match status" value="1"/>
</dbReference>
<evidence type="ECO:0000256" key="3">
    <source>
        <dbReference type="ARBA" id="ARBA00022692"/>
    </source>
</evidence>
<feature type="transmembrane region" description="Helical" evidence="7">
    <location>
        <begin position="76"/>
        <end position="92"/>
    </location>
</feature>
<evidence type="ECO:0000256" key="5">
    <source>
        <dbReference type="ARBA" id="ARBA00023136"/>
    </source>
</evidence>
<protein>
    <recommendedName>
        <fullName evidence="8">Major facilitator superfamily (MFS) profile domain-containing protein</fullName>
    </recommendedName>
</protein>
<dbReference type="PANTHER" id="PTHR48022:SF41">
    <property type="entry name" value="MAJOR FACILITATOR SUPERFAMILY (MFS) PROFILE DOMAIN-CONTAINING PROTEIN"/>
    <property type="match status" value="1"/>
</dbReference>
<organism evidence="9 10">
    <name type="scientific">Periconia digitata</name>
    <dbReference type="NCBI Taxonomy" id="1303443"/>
    <lineage>
        <taxon>Eukaryota</taxon>
        <taxon>Fungi</taxon>
        <taxon>Dikarya</taxon>
        <taxon>Ascomycota</taxon>
        <taxon>Pezizomycotina</taxon>
        <taxon>Dothideomycetes</taxon>
        <taxon>Pleosporomycetidae</taxon>
        <taxon>Pleosporales</taxon>
        <taxon>Massarineae</taxon>
        <taxon>Periconiaceae</taxon>
        <taxon>Periconia</taxon>
    </lineage>
</organism>
<dbReference type="AlphaFoldDB" id="A0A9W4XU29"/>
<feature type="domain" description="Major facilitator superfamily (MFS) profile" evidence="8">
    <location>
        <begin position="79"/>
        <end position="528"/>
    </location>
</feature>
<dbReference type="InterPro" id="IPR005829">
    <property type="entry name" value="Sugar_transporter_CS"/>
</dbReference>
<feature type="transmembrane region" description="Helical" evidence="7">
    <location>
        <begin position="432"/>
        <end position="452"/>
    </location>
</feature>
<feature type="region of interest" description="Disordered" evidence="6">
    <location>
        <begin position="1"/>
        <end position="22"/>
    </location>
</feature>
<evidence type="ECO:0000256" key="4">
    <source>
        <dbReference type="ARBA" id="ARBA00022989"/>
    </source>
</evidence>
<evidence type="ECO:0000256" key="1">
    <source>
        <dbReference type="ARBA" id="ARBA00004141"/>
    </source>
</evidence>
<dbReference type="GO" id="GO:0005351">
    <property type="term" value="F:carbohydrate:proton symporter activity"/>
    <property type="evidence" value="ECO:0007669"/>
    <property type="project" value="TreeGrafter"/>
</dbReference>
<evidence type="ECO:0000256" key="2">
    <source>
        <dbReference type="ARBA" id="ARBA00010992"/>
    </source>
</evidence>
<keyword evidence="3 7" id="KW-0812">Transmembrane</keyword>
<comment type="similarity">
    <text evidence="2">Belongs to the major facilitator superfamily. Sugar transporter (TC 2.A.1.1) family.</text>
</comment>
<dbReference type="PANTHER" id="PTHR48022">
    <property type="entry name" value="PLASTIDIC GLUCOSE TRANSPORTER 4"/>
    <property type="match status" value="1"/>
</dbReference>
<evidence type="ECO:0000313" key="10">
    <source>
        <dbReference type="Proteomes" id="UP001152607"/>
    </source>
</evidence>
<feature type="transmembrane region" description="Helical" evidence="7">
    <location>
        <begin position="188"/>
        <end position="212"/>
    </location>
</feature>
<dbReference type="InterPro" id="IPR020846">
    <property type="entry name" value="MFS_dom"/>
</dbReference>
<dbReference type="PROSITE" id="PS50850">
    <property type="entry name" value="MFS"/>
    <property type="match status" value="1"/>
</dbReference>
<gene>
    <name evidence="9" type="ORF">PDIGIT_LOCUS13884</name>
</gene>
<evidence type="ECO:0000313" key="9">
    <source>
        <dbReference type="EMBL" id="CAI6340700.1"/>
    </source>
</evidence>
<feature type="transmembrane region" description="Helical" evidence="7">
    <location>
        <begin position="377"/>
        <end position="399"/>
    </location>
</feature>
<dbReference type="InterPro" id="IPR050360">
    <property type="entry name" value="MFS_Sugar_Transporters"/>
</dbReference>
<evidence type="ECO:0000256" key="7">
    <source>
        <dbReference type="SAM" id="Phobius"/>
    </source>
</evidence>
<keyword evidence="4 7" id="KW-1133">Transmembrane helix</keyword>
<dbReference type="Proteomes" id="UP001152607">
    <property type="component" value="Unassembled WGS sequence"/>
</dbReference>
<dbReference type="InterPro" id="IPR036259">
    <property type="entry name" value="MFS_trans_sf"/>
</dbReference>
<dbReference type="Pfam" id="PF00083">
    <property type="entry name" value="Sugar_tr"/>
    <property type="match status" value="1"/>
</dbReference>
<evidence type="ECO:0000256" key="6">
    <source>
        <dbReference type="SAM" id="MobiDB-lite"/>
    </source>
</evidence>
<evidence type="ECO:0000259" key="8">
    <source>
        <dbReference type="PROSITE" id="PS50850"/>
    </source>
</evidence>
<dbReference type="PROSITE" id="PS00216">
    <property type="entry name" value="SUGAR_TRANSPORT_1"/>
    <property type="match status" value="1"/>
</dbReference>
<comment type="caution">
    <text evidence="9">The sequence shown here is derived from an EMBL/GenBank/DDBJ whole genome shotgun (WGS) entry which is preliminary data.</text>
</comment>
<sequence length="562" mass="60962">MNRGFERLSDDDRTRDDRSFYSHESLNAADQMSYETYRTKADTASTASLFESSESKAEHDANNAPLRQSLKQYSRLVWWCLAMATAILYGGYDSAVLSQVVTLSSFARDYGERDIFNEKNPFQVPGKWLSLWEGIGPLGALLGVALGGWLLDKIGRKLCLVIGSIIGAVGILIFVISNRPANKDGRRIMILVAKVLQGFGLGMIKIETFTYLSEVVPVSLKGAVFSLVPVFTLLGQLIGGVVCVAMASNKTPASYLIAMGSQWALALPPFILAIFIPESPAYLLNKKNPQGALQSLKRLMGSEKEAHAALIKLQRAIEEESKTSAKARYIETVKGTNLRRTLIIMFAGAVETLWGLPLLSTVSLFLKVLGMPETTALIFFVVGVIVGLLANIGSAWTLSHIGRRKLMYCSFLIAAGLWTVMGFSGIKEGKVTPWISGGICTAVVSICGLGVWPASYAVQGETSTLRLRAKSQAIGGLTNSLVNMGGSAILPLLFNRDQADLGAKTGFVFTATCVVGAAATFLFLPELKGRSAQEIDHLFEKKIPAMKSTKWRDTALEPLREV</sequence>
<dbReference type="EMBL" id="CAOQHR010000011">
    <property type="protein sequence ID" value="CAI6340700.1"/>
    <property type="molecule type" value="Genomic_DNA"/>
</dbReference>
<reference evidence="9" key="1">
    <citation type="submission" date="2023-01" db="EMBL/GenBank/DDBJ databases">
        <authorList>
            <person name="Van Ghelder C."/>
            <person name="Rancurel C."/>
        </authorList>
    </citation>
    <scope>NUCLEOTIDE SEQUENCE</scope>
    <source>
        <strain evidence="9">CNCM I-4278</strain>
    </source>
</reference>
<feature type="transmembrane region" description="Helical" evidence="7">
    <location>
        <begin position="406"/>
        <end position="426"/>
    </location>
</feature>
<feature type="transmembrane region" description="Helical" evidence="7">
    <location>
        <begin position="253"/>
        <end position="276"/>
    </location>
</feature>
<feature type="transmembrane region" description="Helical" evidence="7">
    <location>
        <begin position="506"/>
        <end position="524"/>
    </location>
</feature>
<feature type="transmembrane region" description="Helical" evidence="7">
    <location>
        <begin position="224"/>
        <end position="247"/>
    </location>
</feature>
<comment type="subcellular location">
    <subcellularLocation>
        <location evidence="1">Membrane</location>
        <topology evidence="1">Multi-pass membrane protein</topology>
    </subcellularLocation>
</comment>
<proteinExistence type="inferred from homology"/>
<feature type="transmembrane region" description="Helical" evidence="7">
    <location>
        <begin position="342"/>
        <end position="365"/>
    </location>
</feature>
<feature type="compositionally biased region" description="Basic and acidic residues" evidence="6">
    <location>
        <begin position="1"/>
        <end position="21"/>
    </location>
</feature>
<dbReference type="PROSITE" id="PS00217">
    <property type="entry name" value="SUGAR_TRANSPORT_2"/>
    <property type="match status" value="1"/>
</dbReference>
<keyword evidence="10" id="KW-1185">Reference proteome</keyword>
<feature type="transmembrane region" description="Helical" evidence="7">
    <location>
        <begin position="129"/>
        <end position="151"/>
    </location>
</feature>
<dbReference type="GO" id="GO:0016020">
    <property type="term" value="C:membrane"/>
    <property type="evidence" value="ECO:0007669"/>
    <property type="project" value="UniProtKB-SubCell"/>
</dbReference>
<dbReference type="OrthoDB" id="6612291at2759"/>
<feature type="transmembrane region" description="Helical" evidence="7">
    <location>
        <begin position="473"/>
        <end position="494"/>
    </location>
</feature>